<dbReference type="GeneID" id="113215996"/>
<feature type="compositionally biased region" description="Basic and acidic residues" evidence="10">
    <location>
        <begin position="401"/>
        <end position="412"/>
    </location>
</feature>
<dbReference type="InterPro" id="IPR002110">
    <property type="entry name" value="Ankyrin_rpt"/>
</dbReference>
<dbReference type="Pfam" id="PF13637">
    <property type="entry name" value="Ank_4"/>
    <property type="match status" value="1"/>
</dbReference>
<evidence type="ECO:0000259" key="11">
    <source>
        <dbReference type="PROSITE" id="PS50089"/>
    </source>
</evidence>
<feature type="repeat" description="ANK" evidence="8">
    <location>
        <begin position="1075"/>
        <end position="1107"/>
    </location>
</feature>
<dbReference type="SUPFAM" id="SSF48452">
    <property type="entry name" value="TPR-like"/>
    <property type="match status" value="1"/>
</dbReference>
<dbReference type="SUPFAM" id="SSF48403">
    <property type="entry name" value="Ankyrin repeat"/>
    <property type="match status" value="1"/>
</dbReference>
<dbReference type="Pfam" id="PF25520">
    <property type="entry name" value="AAA_lid_TANC1"/>
    <property type="match status" value="1"/>
</dbReference>
<keyword evidence="6 8" id="KW-0040">ANK repeat</keyword>
<feature type="repeat" description="ANK" evidence="8">
    <location>
        <begin position="1042"/>
        <end position="1074"/>
    </location>
</feature>
<comment type="similarity">
    <text evidence="7">Belongs to the TANC family.</text>
</comment>
<feature type="repeat" description="ANK" evidence="8">
    <location>
        <begin position="1181"/>
        <end position="1213"/>
    </location>
</feature>
<feature type="compositionally biased region" description="Low complexity" evidence="10">
    <location>
        <begin position="413"/>
        <end position="431"/>
    </location>
</feature>
<dbReference type="SMART" id="SM00248">
    <property type="entry name" value="ANK"/>
    <property type="match status" value="10"/>
</dbReference>
<feature type="compositionally biased region" description="Low complexity" evidence="10">
    <location>
        <begin position="129"/>
        <end position="140"/>
    </location>
</feature>
<dbReference type="RefSeq" id="XP_052127300.1">
    <property type="nucleotide sequence ID" value="XM_052271340.1"/>
</dbReference>
<feature type="compositionally biased region" description="Low complexity" evidence="10">
    <location>
        <begin position="775"/>
        <end position="792"/>
    </location>
</feature>
<dbReference type="Pfam" id="PF12796">
    <property type="entry name" value="Ank_2"/>
    <property type="match status" value="3"/>
</dbReference>
<feature type="domain" description="RING-type" evidence="11">
    <location>
        <begin position="36"/>
        <end position="73"/>
    </location>
</feature>
<feature type="region of interest" description="Disordered" evidence="10">
    <location>
        <begin position="187"/>
        <end position="207"/>
    </location>
</feature>
<dbReference type="PANTHER" id="PTHR24166:SF55">
    <property type="entry name" value="ROLLING PEBBLES, ISOFORM B"/>
    <property type="match status" value="1"/>
</dbReference>
<keyword evidence="4" id="KW-0802">TPR repeat</keyword>
<feature type="repeat" description="ANK" evidence="8">
    <location>
        <begin position="1313"/>
        <end position="1345"/>
    </location>
</feature>
<feature type="region of interest" description="Disordered" evidence="10">
    <location>
        <begin position="275"/>
        <end position="300"/>
    </location>
</feature>
<dbReference type="Gene3D" id="1.25.40.10">
    <property type="entry name" value="Tetratricopeptide repeat domain"/>
    <property type="match status" value="1"/>
</dbReference>
<dbReference type="KEGG" id="foc:113215996"/>
<feature type="compositionally biased region" description="Low complexity" evidence="10">
    <location>
        <begin position="194"/>
        <end position="206"/>
    </location>
</feature>
<keyword evidence="12" id="KW-1185">Reference proteome</keyword>
<dbReference type="InterPro" id="IPR050889">
    <property type="entry name" value="Dendritic_Spine_Reg/Scaffold"/>
</dbReference>
<dbReference type="Gene3D" id="1.25.40.20">
    <property type="entry name" value="Ankyrin repeat-containing domain"/>
    <property type="match status" value="2"/>
</dbReference>
<feature type="region of interest" description="Disordered" evidence="10">
    <location>
        <begin position="382"/>
        <end position="454"/>
    </location>
</feature>
<evidence type="ECO:0000256" key="10">
    <source>
        <dbReference type="SAM" id="MobiDB-lite"/>
    </source>
</evidence>
<keyword evidence="3 9" id="KW-0863">Zinc-finger</keyword>
<dbReference type="Proteomes" id="UP000504606">
    <property type="component" value="Unplaced"/>
</dbReference>
<evidence type="ECO:0000256" key="7">
    <source>
        <dbReference type="ARBA" id="ARBA00038259"/>
    </source>
</evidence>
<feature type="compositionally biased region" description="Polar residues" evidence="10">
    <location>
        <begin position="382"/>
        <end position="400"/>
    </location>
</feature>
<evidence type="ECO:0000256" key="4">
    <source>
        <dbReference type="ARBA" id="ARBA00022803"/>
    </source>
</evidence>
<name>A0A9C6X198_FRAOC</name>
<keyword evidence="3 9" id="KW-0479">Metal-binding</keyword>
<protein>
    <submittedName>
        <fullName evidence="13">Protein TANC2 isoform X1</fullName>
    </submittedName>
</protein>
<dbReference type="InterPro" id="IPR058056">
    <property type="entry name" value="WH_TANC1/2"/>
</dbReference>
<dbReference type="OrthoDB" id="5958958at2759"/>
<keyword evidence="1" id="KW-0597">Phosphoprotein</keyword>
<dbReference type="GO" id="GO:0008270">
    <property type="term" value="F:zinc ion binding"/>
    <property type="evidence" value="ECO:0007669"/>
    <property type="project" value="UniProtKB-KW"/>
</dbReference>
<evidence type="ECO:0000256" key="2">
    <source>
        <dbReference type="ARBA" id="ARBA00022737"/>
    </source>
</evidence>
<dbReference type="PROSITE" id="PS50089">
    <property type="entry name" value="ZF_RING_2"/>
    <property type="match status" value="1"/>
</dbReference>
<evidence type="ECO:0000256" key="9">
    <source>
        <dbReference type="PROSITE-ProRule" id="PRU00175"/>
    </source>
</evidence>
<dbReference type="InterPro" id="IPR011990">
    <property type="entry name" value="TPR-like_helical_dom_sf"/>
</dbReference>
<keyword evidence="2" id="KW-0677">Repeat</keyword>
<evidence type="ECO:0000256" key="6">
    <source>
        <dbReference type="ARBA" id="ARBA00023043"/>
    </source>
</evidence>
<feature type="region of interest" description="Disordered" evidence="10">
    <location>
        <begin position="123"/>
        <end position="175"/>
    </location>
</feature>
<feature type="region of interest" description="Disordered" evidence="10">
    <location>
        <begin position="775"/>
        <end position="795"/>
    </location>
</feature>
<evidence type="ECO:0000256" key="3">
    <source>
        <dbReference type="ARBA" id="ARBA00022771"/>
    </source>
</evidence>
<dbReference type="SUPFAM" id="SSF57850">
    <property type="entry name" value="RING/U-box"/>
    <property type="match status" value="1"/>
</dbReference>
<feature type="compositionally biased region" description="Pro residues" evidence="10">
    <location>
        <begin position="141"/>
        <end position="152"/>
    </location>
</feature>
<dbReference type="PROSITE" id="PS50297">
    <property type="entry name" value="ANK_REP_REGION"/>
    <property type="match status" value="4"/>
</dbReference>
<evidence type="ECO:0000256" key="1">
    <source>
        <dbReference type="ARBA" id="ARBA00022553"/>
    </source>
</evidence>
<dbReference type="CTD" id="39368"/>
<accession>A0A9C6X198</accession>
<sequence length="1554" mass="169413">MSRQSQHILSRSGSGVSLSILDLEQLRGAVEALEFCPSCHMPFDKGKKRRLIDSCGHERCYDCLVQNEACPQCAANGLPAKRASLGLSAEDMQPIYNDIKEVRTAVAREAARNRTNGHFTSYMQAYDGSRSPSPAMSPALSPSPAPPGPGRLPRPRPRADPMTQSCPTPPQNRRRFFLRSPWGLGLRRSANSNSDPQDCAQDQQDASDSHNALSAVWMTTSAMAGDLAGDARHWRSVVLGKIKSLWSVGGVGGSSGAGINQLADDDTVKPLTSAAAARCKSGRLSSRASERASERGSVQSAQSDLYMRLGLLLDTPNTPASTGLTTAMVHYPASPELAQRPTSGASSGASSKRGSTHGSSKRYGSLQESCASFSSLGSLDAQHLQSSNTSPVSTLTGSSEADTHLRSMKEPSSDSITSLMSMSAHSNASSSPVTRRHSLTTSQPGNIEELGLFRERRNSIRRSARSGTIKGPIDPKIRFAAYRAPPQQPVILKPLFFEVPLQEVEPLFVGRQWLVRDLAEVLESQDQGIIIAGNQGTGKTAMVLQLVDYSCFGRRHEPLYQDHENMPDDSTQGIYSHPHLVWERSERVAERLALRHLAAHVVAYHFCQVDNQSTCLVPDFIHSIAAQLCQAPQLIAYRELLQSEPHIQDAICMRECIANPDLALNRGVLEPLSSLRRVGKIPPDTCLILIDAICEAEYHRTDNGLSLGSFLAKHVPTFPPWLKVVVTVRTQLQEVVTGLSFHTISLDKLNTNDNLQKDLQDYIIYRVSNSPGIQNNIGGSSGSTSGSGTPSGKTEQSRFSQHLASLARGSFLFAKLTLDLIERGHIVVKSSSYKVLPVSLSEIFLLHFNLRFPTLRSFEKVQPILSVCLAALYPLTLLELFYSVNSLLTDSYLSWEEFVQRFNMLAASGLLVKRRDNTYMFFHPSFREWLIRRDEKDSSKFMCDLRSGHAAIAFRLSRVQAPLDDEHSLELGHHILKAHLYKNMTLHRYSSRELQAHWVASSSADVSSALCSLRNIYNPNVKVSRLLLLAGADPNSITDFLGKAPALCMFAHEGNAEMVSILLEFGADVELTNSQGCTALSLAATRGHAEVVRQLVSAGASLGHADMAGQCPLVHAARSGCLQVAGYLLSCDWVVNNCNEVSLGEAVQQALIAAAAQGHNELVEYLLDMPEVLIDATDSLTGETALTVSSMNGCHNVISTLLQRGASIATANRKDLSALLLAVKEGHWAAAEWLLQHQAPLEQTDGSGRTALMLAAAEGHVGLIELLLDKGACNTSQDKDGLTALSWACARGRLQAAQCLIERGALVNHADITGRTPLDLAAFQGNPALVTLLLEKGALIEHVDIHGMRPLDRAIGCRNVQVVQCFLRKGAKLGPATWAMAAGKPEILLALLNKLLEDGNVLYRKLRLTEASHRYSYALKKFPTEAELGDSGDSIATFQQLRINFLLNLSRCKRKINEPQEAKELACQVIKLKQGCYEALYARSKANVDLKLLDEALEDVQEALHVAPHTNKDVRRVLLRLRDDIRQAISPSEKACGSKLGASVDTLADTETRL</sequence>
<feature type="repeat" description="ANK" evidence="8">
    <location>
        <begin position="1280"/>
        <end position="1312"/>
    </location>
</feature>
<gene>
    <name evidence="13" type="primary">LOC113215996</name>
</gene>
<keyword evidence="5" id="KW-0862">Zinc</keyword>
<evidence type="ECO:0000256" key="5">
    <source>
        <dbReference type="ARBA" id="ARBA00022833"/>
    </source>
</evidence>
<dbReference type="InterPro" id="IPR036770">
    <property type="entry name" value="Ankyrin_rpt-contain_sf"/>
</dbReference>
<evidence type="ECO:0000313" key="13">
    <source>
        <dbReference type="RefSeq" id="XP_052127300.1"/>
    </source>
</evidence>
<feature type="region of interest" description="Disordered" evidence="10">
    <location>
        <begin position="337"/>
        <end position="363"/>
    </location>
</feature>
<dbReference type="PROSITE" id="PS50088">
    <property type="entry name" value="ANK_REPEAT"/>
    <property type="match status" value="6"/>
</dbReference>
<dbReference type="InterPro" id="IPR058018">
    <property type="entry name" value="AAA_lid_TANC1/2"/>
</dbReference>
<feature type="repeat" description="ANK" evidence="8">
    <location>
        <begin position="1247"/>
        <end position="1279"/>
    </location>
</feature>
<dbReference type="PANTHER" id="PTHR24166">
    <property type="entry name" value="ROLLING PEBBLES, ISOFORM B"/>
    <property type="match status" value="1"/>
</dbReference>
<proteinExistence type="inferred from homology"/>
<organism evidence="12 13">
    <name type="scientific">Frankliniella occidentalis</name>
    <name type="common">Western flower thrips</name>
    <name type="synonym">Euthrips occidentalis</name>
    <dbReference type="NCBI Taxonomy" id="133901"/>
    <lineage>
        <taxon>Eukaryota</taxon>
        <taxon>Metazoa</taxon>
        <taxon>Ecdysozoa</taxon>
        <taxon>Arthropoda</taxon>
        <taxon>Hexapoda</taxon>
        <taxon>Insecta</taxon>
        <taxon>Pterygota</taxon>
        <taxon>Neoptera</taxon>
        <taxon>Paraneoptera</taxon>
        <taxon>Thysanoptera</taxon>
        <taxon>Terebrantia</taxon>
        <taxon>Thripoidea</taxon>
        <taxon>Thripidae</taxon>
        <taxon>Frankliniella</taxon>
    </lineage>
</organism>
<reference evidence="13" key="1">
    <citation type="submission" date="2025-08" db="UniProtKB">
        <authorList>
            <consortium name="RefSeq"/>
        </authorList>
    </citation>
    <scope>IDENTIFICATION</scope>
    <source>
        <tissue evidence="13">Whole organism</tissue>
    </source>
</reference>
<evidence type="ECO:0000256" key="8">
    <source>
        <dbReference type="PROSITE-ProRule" id="PRU00023"/>
    </source>
</evidence>
<dbReference type="Pfam" id="PF25521">
    <property type="entry name" value="WHD_TANC1"/>
    <property type="match status" value="1"/>
</dbReference>
<dbReference type="InterPro" id="IPR001841">
    <property type="entry name" value="Znf_RING"/>
</dbReference>
<evidence type="ECO:0000313" key="12">
    <source>
        <dbReference type="Proteomes" id="UP000504606"/>
    </source>
</evidence>